<dbReference type="HAMAP" id="MF_00218">
    <property type="entry name" value="URO_D"/>
    <property type="match status" value="1"/>
</dbReference>
<evidence type="ECO:0000256" key="3">
    <source>
        <dbReference type="ARBA" id="ARBA00012288"/>
    </source>
</evidence>
<keyword evidence="6 7" id="KW-0627">Porphyrin biosynthesis</keyword>
<feature type="binding site" evidence="7">
    <location>
        <position position="81"/>
    </location>
    <ligand>
        <name>substrate</name>
    </ligand>
</feature>
<feature type="binding site" evidence="7">
    <location>
        <begin position="31"/>
        <end position="35"/>
    </location>
    <ligand>
        <name>substrate</name>
    </ligand>
</feature>
<dbReference type="InterPro" id="IPR006361">
    <property type="entry name" value="Uroporphyrinogen_deCO2ase_HemE"/>
</dbReference>
<comment type="function">
    <text evidence="7">Catalyzes the decarboxylation of four acetate groups of uroporphyrinogen-III to yield coproporphyrinogen-III.</text>
</comment>
<evidence type="ECO:0000259" key="10">
    <source>
        <dbReference type="PROSITE" id="PS00906"/>
    </source>
</evidence>
<keyword evidence="13" id="KW-1185">Reference proteome</keyword>
<dbReference type="EC" id="4.1.1.37" evidence="3 7"/>
<organism evidence="12 13">
    <name type="scientific">Brevundimonas faecalis</name>
    <dbReference type="NCBI Taxonomy" id="947378"/>
    <lineage>
        <taxon>Bacteria</taxon>
        <taxon>Pseudomonadati</taxon>
        <taxon>Pseudomonadota</taxon>
        <taxon>Alphaproteobacteria</taxon>
        <taxon>Caulobacterales</taxon>
        <taxon>Caulobacteraceae</taxon>
        <taxon>Brevundimonas</taxon>
    </lineage>
</organism>
<feature type="binding site" evidence="7">
    <location>
        <position position="156"/>
    </location>
    <ligand>
        <name>substrate</name>
    </ligand>
</feature>
<dbReference type="GO" id="GO:0004853">
    <property type="term" value="F:uroporphyrinogen decarboxylase activity"/>
    <property type="evidence" value="ECO:0007669"/>
    <property type="project" value="UniProtKB-EC"/>
</dbReference>
<dbReference type="Gene3D" id="3.20.20.210">
    <property type="match status" value="1"/>
</dbReference>
<feature type="binding site" evidence="7">
    <location>
        <position position="215"/>
    </location>
    <ligand>
        <name>substrate</name>
    </ligand>
</feature>
<evidence type="ECO:0000256" key="5">
    <source>
        <dbReference type="ARBA" id="ARBA00023239"/>
    </source>
</evidence>
<dbReference type="SUPFAM" id="SSF51726">
    <property type="entry name" value="UROD/MetE-like"/>
    <property type="match status" value="1"/>
</dbReference>
<evidence type="ECO:0000256" key="7">
    <source>
        <dbReference type="HAMAP-Rule" id="MF_00218"/>
    </source>
</evidence>
<keyword evidence="5 7" id="KW-0456">Lyase</keyword>
<evidence type="ECO:0000256" key="4">
    <source>
        <dbReference type="ARBA" id="ARBA00022793"/>
    </source>
</evidence>
<comment type="subunit">
    <text evidence="7">Homodimer.</text>
</comment>
<protein>
    <recommendedName>
        <fullName evidence="3 7">Uroporphyrinogen decarboxylase</fullName>
        <shortName evidence="7">UPD</shortName>
        <shortName evidence="7">URO-D</shortName>
        <ecNumber evidence="3 7">4.1.1.37</ecNumber>
    </recommendedName>
</protein>
<reference evidence="12 13" key="1">
    <citation type="submission" date="2024-06" db="EMBL/GenBank/DDBJ databases">
        <title>Sorghum-associated microbial communities from plants grown in Nebraska, USA.</title>
        <authorList>
            <person name="Schachtman D."/>
        </authorList>
    </citation>
    <scope>NUCLEOTIDE SEQUENCE [LARGE SCALE GENOMIC DNA]</scope>
    <source>
        <strain evidence="12 13">2814</strain>
    </source>
</reference>
<comment type="caution">
    <text evidence="12">The sequence shown here is derived from an EMBL/GenBank/DDBJ whole genome shotgun (WGS) entry which is preliminary data.</text>
</comment>
<sequence>MHPKAEGMSTPLLIQALQGQTTTRPPVWFMRQAGRYLPEYRELRAKAPDFIAFCMNPEMAAEATLQPMRRFGFDAAIVFADILLIPGALGQKVWFEAGEGPRLGALPSVESMRELASGAGEALKSVGQTLSLVRAELDPAKALIGFAGAPWTVATYMLDGEARTIGKGERAAARTYAYAEPEKVAALLEVLVESTAHYLKMQQDAGAQVLKIFESWAEGLPDDLFKSLVLKPHQALVARARALGVTVPLIGFPRGSAALAERYAAECDVQAVALDTACPLEVGKRVQAIKPIQGALDPLLLRAGGDALDRRVDQLMEAWGQGPWIFNLGHGILPDVPIAHVEQVLRRIGAQ</sequence>
<proteinExistence type="inferred from homology"/>
<comment type="similarity">
    <text evidence="2 7 9">Belongs to the uroporphyrinogen decarboxylase family.</text>
</comment>
<evidence type="ECO:0000313" key="12">
    <source>
        <dbReference type="EMBL" id="MET4684193.1"/>
    </source>
</evidence>
<accession>A0ABV2RDW6</accession>
<feature type="site" description="Transition state stabilizer" evidence="7">
    <location>
        <position position="81"/>
    </location>
</feature>
<keyword evidence="7" id="KW-0963">Cytoplasm</keyword>
<feature type="domain" description="Uroporphyrinogen decarboxylase (URO-D)" evidence="11">
    <location>
        <begin position="144"/>
        <end position="160"/>
    </location>
</feature>
<dbReference type="PROSITE" id="PS00907">
    <property type="entry name" value="UROD_2"/>
    <property type="match status" value="1"/>
</dbReference>
<dbReference type="InterPro" id="IPR038071">
    <property type="entry name" value="UROD/MetE-like_sf"/>
</dbReference>
<evidence type="ECO:0000313" key="13">
    <source>
        <dbReference type="Proteomes" id="UP001549313"/>
    </source>
</evidence>
<comment type="pathway">
    <text evidence="1 7 8">Porphyrin-containing compound metabolism; protoporphyrin-IX biosynthesis; coproporphyrinogen-III from 5-aminolevulinate: step 4/4.</text>
</comment>
<gene>
    <name evidence="7" type="primary">hemE</name>
    <name evidence="12" type="ORF">ABIE19_002123</name>
</gene>
<evidence type="ECO:0000256" key="8">
    <source>
        <dbReference type="RuleBase" id="RU000554"/>
    </source>
</evidence>
<comment type="subcellular location">
    <subcellularLocation>
        <location evidence="7">Cytoplasm</location>
    </subcellularLocation>
</comment>
<dbReference type="EMBL" id="JBEPTF010000002">
    <property type="protein sequence ID" value="MET4684193.1"/>
    <property type="molecule type" value="Genomic_DNA"/>
</dbReference>
<evidence type="ECO:0000256" key="1">
    <source>
        <dbReference type="ARBA" id="ARBA00004804"/>
    </source>
</evidence>
<dbReference type="InterPro" id="IPR000257">
    <property type="entry name" value="Uroporphyrinogen_deCOase"/>
</dbReference>
<evidence type="ECO:0000256" key="6">
    <source>
        <dbReference type="ARBA" id="ARBA00023244"/>
    </source>
</evidence>
<evidence type="ECO:0000256" key="2">
    <source>
        <dbReference type="ARBA" id="ARBA00009935"/>
    </source>
</evidence>
<dbReference type="Pfam" id="PF01208">
    <property type="entry name" value="URO-D"/>
    <property type="match status" value="1"/>
</dbReference>
<feature type="domain" description="Uroporphyrinogen decarboxylase (URO-D)" evidence="10">
    <location>
        <begin position="26"/>
        <end position="35"/>
    </location>
</feature>
<comment type="caution">
    <text evidence="7">Lacks conserved residue(s) required for the propagation of feature annotation.</text>
</comment>
<feature type="binding site" evidence="7">
    <location>
        <position position="330"/>
    </location>
    <ligand>
        <name>substrate</name>
    </ligand>
</feature>
<dbReference type="PANTHER" id="PTHR21091">
    <property type="entry name" value="METHYLTETRAHYDROFOLATE:HOMOCYSTEINE METHYLTRANSFERASE RELATED"/>
    <property type="match status" value="1"/>
</dbReference>
<dbReference type="CDD" id="cd00717">
    <property type="entry name" value="URO-D"/>
    <property type="match status" value="1"/>
</dbReference>
<comment type="catalytic activity">
    <reaction evidence="7 8">
        <text>uroporphyrinogen III + 4 H(+) = coproporphyrinogen III + 4 CO2</text>
        <dbReference type="Rhea" id="RHEA:19865"/>
        <dbReference type="ChEBI" id="CHEBI:15378"/>
        <dbReference type="ChEBI" id="CHEBI:16526"/>
        <dbReference type="ChEBI" id="CHEBI:57308"/>
        <dbReference type="ChEBI" id="CHEBI:57309"/>
        <dbReference type="EC" id="4.1.1.37"/>
    </reaction>
</comment>
<dbReference type="PANTHER" id="PTHR21091:SF169">
    <property type="entry name" value="UROPORPHYRINOGEN DECARBOXYLASE"/>
    <property type="match status" value="1"/>
</dbReference>
<evidence type="ECO:0000259" key="11">
    <source>
        <dbReference type="PROSITE" id="PS00907"/>
    </source>
</evidence>
<keyword evidence="4 7" id="KW-0210">Decarboxylase</keyword>
<dbReference type="NCBIfam" id="TIGR01464">
    <property type="entry name" value="hemE"/>
    <property type="match status" value="1"/>
</dbReference>
<evidence type="ECO:0000256" key="9">
    <source>
        <dbReference type="RuleBase" id="RU004169"/>
    </source>
</evidence>
<dbReference type="PROSITE" id="PS00906">
    <property type="entry name" value="UROD_1"/>
    <property type="match status" value="1"/>
</dbReference>
<name>A0ABV2RDW6_9CAUL</name>
<dbReference type="Proteomes" id="UP001549313">
    <property type="component" value="Unassembled WGS sequence"/>
</dbReference>